<dbReference type="RefSeq" id="WP_260218162.1">
    <property type="nucleotide sequence ID" value="NZ_JAJAGO010000005.1"/>
</dbReference>
<sequence length="222" mass="22564">MNALVRYQLALLLRSQRWLPPLLLYAVLVAVGVQQGQPLLDSLGYAAAVLLPVTAWLVRICVTGEPEAARHCAAAAAGPGRTHLSSLLAALVAATVLGCAGTLVVTMISDPHTGDGRTAVPLPLAAAAGLLTALTCALFGTAVGALCNRPFLRSPGWAISAMLPTVLLVLVVGVSPANAAVRGLVTASHDGEVPVPWLPFTAAVLAAALAAGAACLLVPRRR</sequence>
<keyword evidence="1" id="KW-0472">Membrane</keyword>
<comment type="caution">
    <text evidence="2">The sequence shown here is derived from an EMBL/GenBank/DDBJ whole genome shotgun (WGS) entry which is preliminary data.</text>
</comment>
<feature type="transmembrane region" description="Helical" evidence="1">
    <location>
        <begin position="83"/>
        <end position="108"/>
    </location>
</feature>
<keyword evidence="1" id="KW-1133">Transmembrane helix</keyword>
<name>A0ABT2JSI9_9ACTN</name>
<evidence type="ECO:0000313" key="2">
    <source>
        <dbReference type="EMBL" id="MCT2590852.1"/>
    </source>
</evidence>
<evidence type="ECO:0000313" key="3">
    <source>
        <dbReference type="Proteomes" id="UP001156389"/>
    </source>
</evidence>
<keyword evidence="3" id="KW-1185">Reference proteome</keyword>
<feature type="transmembrane region" description="Helical" evidence="1">
    <location>
        <begin position="157"/>
        <end position="177"/>
    </location>
</feature>
<organism evidence="2 3">
    <name type="scientific">Streptomyces gossypii</name>
    <dbReference type="NCBI Taxonomy" id="2883101"/>
    <lineage>
        <taxon>Bacteria</taxon>
        <taxon>Bacillati</taxon>
        <taxon>Actinomycetota</taxon>
        <taxon>Actinomycetes</taxon>
        <taxon>Kitasatosporales</taxon>
        <taxon>Streptomycetaceae</taxon>
        <taxon>Streptomyces</taxon>
    </lineage>
</organism>
<gene>
    <name evidence="2" type="ORF">LHJ74_13185</name>
</gene>
<protein>
    <submittedName>
        <fullName evidence="2">ABC transporter</fullName>
    </submittedName>
</protein>
<feature type="transmembrane region" description="Helical" evidence="1">
    <location>
        <begin position="197"/>
        <end position="218"/>
    </location>
</feature>
<feature type="transmembrane region" description="Helical" evidence="1">
    <location>
        <begin position="120"/>
        <end position="145"/>
    </location>
</feature>
<dbReference type="Proteomes" id="UP001156389">
    <property type="component" value="Unassembled WGS sequence"/>
</dbReference>
<reference evidence="2 3" key="1">
    <citation type="submission" date="2021-10" db="EMBL/GenBank/DDBJ databases">
        <title>Streptomyces gossypii sp. nov., isolated from soil collected from cotton field.</title>
        <authorList>
            <person name="Ge X."/>
            <person name="Chen X."/>
            <person name="Liu W."/>
        </authorList>
    </citation>
    <scope>NUCLEOTIDE SEQUENCE [LARGE SCALE GENOMIC DNA]</scope>
    <source>
        <strain evidence="2 3">N2-109</strain>
    </source>
</reference>
<dbReference type="EMBL" id="JAJAGO010000005">
    <property type="protein sequence ID" value="MCT2590852.1"/>
    <property type="molecule type" value="Genomic_DNA"/>
</dbReference>
<keyword evidence="1" id="KW-0812">Transmembrane</keyword>
<proteinExistence type="predicted"/>
<accession>A0ABT2JSI9</accession>
<evidence type="ECO:0000256" key="1">
    <source>
        <dbReference type="SAM" id="Phobius"/>
    </source>
</evidence>